<evidence type="ECO:0000259" key="4">
    <source>
        <dbReference type="PROSITE" id="PS50949"/>
    </source>
</evidence>
<evidence type="ECO:0000313" key="7">
    <source>
        <dbReference type="Proteomes" id="UP000306855"/>
    </source>
</evidence>
<dbReference type="Proteomes" id="UP000306855">
    <property type="component" value="Unassembled WGS sequence"/>
</dbReference>
<keyword evidence="3" id="KW-0804">Transcription</keyword>
<dbReference type="SUPFAM" id="SSF64288">
    <property type="entry name" value="Chorismate lyase-like"/>
    <property type="match status" value="1"/>
</dbReference>
<dbReference type="Gene3D" id="1.10.10.10">
    <property type="entry name" value="Winged helix-like DNA-binding domain superfamily/Winged helix DNA-binding domain"/>
    <property type="match status" value="1"/>
</dbReference>
<dbReference type="InterPro" id="IPR000524">
    <property type="entry name" value="Tscrpt_reg_HTH_GntR"/>
</dbReference>
<dbReference type="InterPro" id="IPR011663">
    <property type="entry name" value="UTRA"/>
</dbReference>
<reference evidence="5 8" key="1">
    <citation type="journal article" date="2019" name="Nat. Med.">
        <title>Preventing dysbiosis of the neonatal mouse intestinal microbiome protects against late-onset sepsis.</title>
        <authorList>
            <person name="Singer J.R."/>
            <person name="Blosser E.G."/>
            <person name="Zindl C.L."/>
            <person name="Silberger D.J."/>
            <person name="Conlan S."/>
            <person name="Laufer V.A."/>
            <person name="DiToro D."/>
            <person name="Deming C."/>
            <person name="Kumar R."/>
            <person name="Morrow C.D."/>
            <person name="Segre J.A."/>
            <person name="Gray M.J."/>
            <person name="Randolph D.A."/>
            <person name="Weaver C.T."/>
        </authorList>
    </citation>
    <scope>NUCLEOTIDE SEQUENCE [LARGE SCALE GENOMIC DNA]</scope>
    <source>
        <strain evidence="5 8">V10</strain>
    </source>
</reference>
<dbReference type="Proteomes" id="UP000463931">
    <property type="component" value="Chromosome"/>
</dbReference>
<dbReference type="InterPro" id="IPR036390">
    <property type="entry name" value="WH_DNA-bd_sf"/>
</dbReference>
<gene>
    <name evidence="6" type="ORF">E5340_10890</name>
    <name evidence="5" type="ORF">FEE40_00475</name>
</gene>
<organism evidence="6 7">
    <name type="scientific">Ligilactobacillus murinus</name>
    <dbReference type="NCBI Taxonomy" id="1622"/>
    <lineage>
        <taxon>Bacteria</taxon>
        <taxon>Bacillati</taxon>
        <taxon>Bacillota</taxon>
        <taxon>Bacilli</taxon>
        <taxon>Lactobacillales</taxon>
        <taxon>Lactobacillaceae</taxon>
        <taxon>Ligilactobacillus</taxon>
    </lineage>
</organism>
<evidence type="ECO:0000313" key="6">
    <source>
        <dbReference type="EMBL" id="TGY52034.1"/>
    </source>
</evidence>
<dbReference type="RefSeq" id="WP_004050242.1">
    <property type="nucleotide sequence ID" value="NZ_BDFM01000113.1"/>
</dbReference>
<dbReference type="Pfam" id="PF07702">
    <property type="entry name" value="UTRA"/>
    <property type="match status" value="1"/>
</dbReference>
<dbReference type="AlphaFoldDB" id="A0A4S2EC07"/>
<dbReference type="InterPro" id="IPR028978">
    <property type="entry name" value="Chorismate_lyase_/UTRA_dom_sf"/>
</dbReference>
<dbReference type="SMART" id="SM00345">
    <property type="entry name" value="HTH_GNTR"/>
    <property type="match status" value="1"/>
</dbReference>
<dbReference type="EMBL" id="SRYK01000091">
    <property type="protein sequence ID" value="TGY52034.1"/>
    <property type="molecule type" value="Genomic_DNA"/>
</dbReference>
<proteinExistence type="predicted"/>
<dbReference type="Gene3D" id="3.40.1410.10">
    <property type="entry name" value="Chorismate lyase-like"/>
    <property type="match status" value="1"/>
</dbReference>
<dbReference type="PROSITE" id="PS50949">
    <property type="entry name" value="HTH_GNTR"/>
    <property type="match status" value="1"/>
</dbReference>
<dbReference type="InterPro" id="IPR036388">
    <property type="entry name" value="WH-like_DNA-bd_sf"/>
</dbReference>
<protein>
    <submittedName>
        <fullName evidence="6">GntR family transcriptional regulator</fullName>
    </submittedName>
</protein>
<dbReference type="SMART" id="SM00866">
    <property type="entry name" value="UTRA"/>
    <property type="match status" value="1"/>
</dbReference>
<dbReference type="Pfam" id="PF00392">
    <property type="entry name" value="GntR"/>
    <property type="match status" value="1"/>
</dbReference>
<dbReference type="PANTHER" id="PTHR44846:SF4">
    <property type="entry name" value="HTH GNTR-TYPE DOMAIN-CONTAINING PROTEIN"/>
    <property type="match status" value="1"/>
</dbReference>
<accession>A0A4S2EC07</accession>
<evidence type="ECO:0000256" key="2">
    <source>
        <dbReference type="ARBA" id="ARBA00023125"/>
    </source>
</evidence>
<dbReference type="GO" id="GO:0003677">
    <property type="term" value="F:DNA binding"/>
    <property type="evidence" value="ECO:0007669"/>
    <property type="project" value="UniProtKB-KW"/>
</dbReference>
<dbReference type="OrthoDB" id="9816541at2"/>
<evidence type="ECO:0000256" key="3">
    <source>
        <dbReference type="ARBA" id="ARBA00023163"/>
    </source>
</evidence>
<sequence>MLKHQAIAAKLKDYIEEHDLPHGAKLPNLTTLMELYGTSKNTMMQALKNLENSHVVYQVQGSGIFVRRRQREAYTPLFQNTAGFFGNFHEHIKHQVLAFEKILAPPDVAQNLKVTSKDLVYRILRLQILDGAPFCLEESFYVVALVGELPKSVASTSIFSYLRQQGLKIGFSDKYFDSVLLDETQAKLLDLPPNSPALKLEDIYYLNDGQIFDYSRTYCQAKFFAQSN</sequence>
<name>A0A4S2EC07_9LACO</name>
<dbReference type="PANTHER" id="PTHR44846">
    <property type="entry name" value="MANNOSYL-D-GLYCERATE TRANSPORT/METABOLISM SYSTEM REPRESSOR MNGR-RELATED"/>
    <property type="match status" value="1"/>
</dbReference>
<evidence type="ECO:0000313" key="5">
    <source>
        <dbReference type="EMBL" id="QIA88787.1"/>
    </source>
</evidence>
<keyword evidence="1" id="KW-0805">Transcription regulation</keyword>
<evidence type="ECO:0000313" key="8">
    <source>
        <dbReference type="Proteomes" id="UP000463931"/>
    </source>
</evidence>
<feature type="domain" description="HTH gntR-type" evidence="4">
    <location>
        <begin position="1"/>
        <end position="69"/>
    </location>
</feature>
<dbReference type="EMBL" id="CP040852">
    <property type="protein sequence ID" value="QIA88787.1"/>
    <property type="molecule type" value="Genomic_DNA"/>
</dbReference>
<dbReference type="InterPro" id="IPR050679">
    <property type="entry name" value="Bact_HTH_transcr_reg"/>
</dbReference>
<dbReference type="GO" id="GO:0045892">
    <property type="term" value="P:negative regulation of DNA-templated transcription"/>
    <property type="evidence" value="ECO:0007669"/>
    <property type="project" value="TreeGrafter"/>
</dbReference>
<keyword evidence="2" id="KW-0238">DNA-binding</keyword>
<dbReference type="GO" id="GO:0003700">
    <property type="term" value="F:DNA-binding transcription factor activity"/>
    <property type="evidence" value="ECO:0007669"/>
    <property type="project" value="InterPro"/>
</dbReference>
<dbReference type="SUPFAM" id="SSF46785">
    <property type="entry name" value="Winged helix' DNA-binding domain"/>
    <property type="match status" value="1"/>
</dbReference>
<evidence type="ECO:0000256" key="1">
    <source>
        <dbReference type="ARBA" id="ARBA00023015"/>
    </source>
</evidence>
<reference evidence="6 7" key="2">
    <citation type="submission" date="2019-04" db="EMBL/GenBank/DDBJ databases">
        <title>Microbes associate with the intestines of laboratory mice.</title>
        <authorList>
            <person name="Navarre W."/>
            <person name="Wong E."/>
            <person name="Huang K."/>
            <person name="Tropini C."/>
            <person name="Ng K."/>
            <person name="Yu B."/>
        </authorList>
    </citation>
    <scope>NUCLEOTIDE SEQUENCE [LARGE SCALE GENOMIC DNA]</scope>
    <source>
        <strain evidence="6 7">NM26_J9</strain>
    </source>
</reference>
<dbReference type="CDD" id="cd07377">
    <property type="entry name" value="WHTH_GntR"/>
    <property type="match status" value="1"/>
</dbReference>